<evidence type="ECO:0008006" key="3">
    <source>
        <dbReference type="Google" id="ProtNLM"/>
    </source>
</evidence>
<comment type="caution">
    <text evidence="1">The sequence shown here is derived from an EMBL/GenBank/DDBJ whole genome shotgun (WGS) entry which is preliminary data.</text>
</comment>
<keyword evidence="2" id="KW-1185">Reference proteome</keyword>
<sequence>MTGPVITHFVYADDIVIFSGGNNKSIKLIKNQVRRYEEASGQKANKEKIFFITAPNTSASRINKMRKSVPIYTLSAMNPPPKGADSNAWRTLMKIKVKAEEYIIWKIQKGDSSFWWDNWTGKGALAKIVQGSGHQEP</sequence>
<evidence type="ECO:0000313" key="2">
    <source>
        <dbReference type="Proteomes" id="UP000823775"/>
    </source>
</evidence>
<evidence type="ECO:0000313" key="1">
    <source>
        <dbReference type="EMBL" id="MCD7453284.1"/>
    </source>
</evidence>
<gene>
    <name evidence="1" type="ORF">HAX54_020363</name>
</gene>
<protein>
    <recommendedName>
        <fullName evidence="3">Reverse transcriptase domain-containing protein</fullName>
    </recommendedName>
</protein>
<dbReference type="EMBL" id="JACEIK010000246">
    <property type="protein sequence ID" value="MCD7453284.1"/>
    <property type="molecule type" value="Genomic_DNA"/>
</dbReference>
<reference evidence="1 2" key="1">
    <citation type="journal article" date="2021" name="BMC Genomics">
        <title>Datura genome reveals duplications of psychoactive alkaloid biosynthetic genes and high mutation rate following tissue culture.</title>
        <authorList>
            <person name="Rajewski A."/>
            <person name="Carter-House D."/>
            <person name="Stajich J."/>
            <person name="Litt A."/>
        </authorList>
    </citation>
    <scope>NUCLEOTIDE SEQUENCE [LARGE SCALE GENOMIC DNA]</scope>
    <source>
        <strain evidence="1">AR-01</strain>
    </source>
</reference>
<organism evidence="1 2">
    <name type="scientific">Datura stramonium</name>
    <name type="common">Jimsonweed</name>
    <name type="synonym">Common thornapple</name>
    <dbReference type="NCBI Taxonomy" id="4076"/>
    <lineage>
        <taxon>Eukaryota</taxon>
        <taxon>Viridiplantae</taxon>
        <taxon>Streptophyta</taxon>
        <taxon>Embryophyta</taxon>
        <taxon>Tracheophyta</taxon>
        <taxon>Spermatophyta</taxon>
        <taxon>Magnoliopsida</taxon>
        <taxon>eudicotyledons</taxon>
        <taxon>Gunneridae</taxon>
        <taxon>Pentapetalae</taxon>
        <taxon>asterids</taxon>
        <taxon>lamiids</taxon>
        <taxon>Solanales</taxon>
        <taxon>Solanaceae</taxon>
        <taxon>Solanoideae</taxon>
        <taxon>Datureae</taxon>
        <taxon>Datura</taxon>
    </lineage>
</organism>
<accession>A0ABS8S344</accession>
<proteinExistence type="predicted"/>
<name>A0ABS8S344_DATST</name>
<dbReference type="Proteomes" id="UP000823775">
    <property type="component" value="Unassembled WGS sequence"/>
</dbReference>